<feature type="transmembrane region" description="Helical" evidence="6">
    <location>
        <begin position="177"/>
        <end position="194"/>
    </location>
</feature>
<evidence type="ECO:0000256" key="2">
    <source>
        <dbReference type="ARBA" id="ARBA00007375"/>
    </source>
</evidence>
<feature type="transmembrane region" description="Helical" evidence="6">
    <location>
        <begin position="20"/>
        <end position="38"/>
    </location>
</feature>
<organism evidence="7 8">
    <name type="scientific">Nocardia carnea</name>
    <dbReference type="NCBI Taxonomy" id="37328"/>
    <lineage>
        <taxon>Bacteria</taxon>
        <taxon>Bacillati</taxon>
        <taxon>Actinomycetota</taxon>
        <taxon>Actinomycetes</taxon>
        <taxon>Mycobacteriales</taxon>
        <taxon>Nocardiaceae</taxon>
        <taxon>Nocardia</taxon>
    </lineage>
</organism>
<keyword evidence="5 6" id="KW-0472">Membrane</keyword>
<feature type="transmembrane region" description="Helical" evidence="6">
    <location>
        <begin position="206"/>
        <end position="227"/>
    </location>
</feature>
<comment type="caution">
    <text evidence="7">The sequence shown here is derived from an EMBL/GenBank/DDBJ whole genome shotgun (WGS) entry which is preliminary data.</text>
</comment>
<feature type="transmembrane region" description="Helical" evidence="6">
    <location>
        <begin position="44"/>
        <end position="63"/>
    </location>
</feature>
<protein>
    <submittedName>
        <fullName evidence="7">Lysoplasmalogenase</fullName>
    </submittedName>
</protein>
<evidence type="ECO:0000313" key="7">
    <source>
        <dbReference type="EMBL" id="MFI1463246.1"/>
    </source>
</evidence>
<comment type="subcellular location">
    <subcellularLocation>
        <location evidence="1">Membrane</location>
        <topology evidence="1">Multi-pass membrane protein</topology>
    </subcellularLocation>
</comment>
<dbReference type="GeneID" id="93506882"/>
<keyword evidence="3 6" id="KW-0812">Transmembrane</keyword>
<gene>
    <name evidence="7" type="ORF">ACH4WX_21220</name>
</gene>
<sequence>MSSSGGERLPVAGGAAARMWVAFAALAGVTGVHLVAQIAAPEGVVSDITQVLLMPLLAAALFAGTNGPRSRLVRLVLVALFFSWLGDTVPRFVAGDGGFLALVGCFLVAQLFYAAAFWPYHRQSLLARPAAVAVYAVALVILVALCREQAGTLLVPVIVYGLALVTMAVLATGLGRTAGVGGAIFLISDSLIALRAFTDMELPGHGFWVMLTYVVGQVLLVIAVVTVDRAPAGK</sequence>
<dbReference type="InterPro" id="IPR012506">
    <property type="entry name" value="TMEM86B-like"/>
</dbReference>
<keyword evidence="4 6" id="KW-1133">Transmembrane helix</keyword>
<feature type="transmembrane region" description="Helical" evidence="6">
    <location>
        <begin position="151"/>
        <end position="170"/>
    </location>
</feature>
<keyword evidence="8" id="KW-1185">Reference proteome</keyword>
<accession>A0ABW7TQB2</accession>
<feature type="transmembrane region" description="Helical" evidence="6">
    <location>
        <begin position="75"/>
        <end position="93"/>
    </location>
</feature>
<dbReference type="RefSeq" id="WP_231508500.1">
    <property type="nucleotide sequence ID" value="NZ_JBIRUQ010000005.1"/>
</dbReference>
<dbReference type="EMBL" id="JBIRUQ010000005">
    <property type="protein sequence ID" value="MFI1463246.1"/>
    <property type="molecule type" value="Genomic_DNA"/>
</dbReference>
<name>A0ABW7TQB2_9NOCA</name>
<dbReference type="Proteomes" id="UP001611263">
    <property type="component" value="Unassembled WGS sequence"/>
</dbReference>
<evidence type="ECO:0000256" key="6">
    <source>
        <dbReference type="SAM" id="Phobius"/>
    </source>
</evidence>
<evidence type="ECO:0000256" key="5">
    <source>
        <dbReference type="ARBA" id="ARBA00023136"/>
    </source>
</evidence>
<proteinExistence type="inferred from homology"/>
<reference evidence="7 8" key="1">
    <citation type="submission" date="2024-10" db="EMBL/GenBank/DDBJ databases">
        <title>The Natural Products Discovery Center: Release of the First 8490 Sequenced Strains for Exploring Actinobacteria Biosynthetic Diversity.</title>
        <authorList>
            <person name="Kalkreuter E."/>
            <person name="Kautsar S.A."/>
            <person name="Yang D."/>
            <person name="Bader C.D."/>
            <person name="Teijaro C.N."/>
            <person name="Fluegel L."/>
            <person name="Davis C.M."/>
            <person name="Simpson J.R."/>
            <person name="Lauterbach L."/>
            <person name="Steele A.D."/>
            <person name="Gui C."/>
            <person name="Meng S."/>
            <person name="Li G."/>
            <person name="Viehrig K."/>
            <person name="Ye F."/>
            <person name="Su P."/>
            <person name="Kiefer A.F."/>
            <person name="Nichols A."/>
            <person name="Cepeda A.J."/>
            <person name="Yan W."/>
            <person name="Fan B."/>
            <person name="Jiang Y."/>
            <person name="Adhikari A."/>
            <person name="Zheng C.-J."/>
            <person name="Schuster L."/>
            <person name="Cowan T.M."/>
            <person name="Smanski M.J."/>
            <person name="Chevrette M.G."/>
            <person name="De Carvalho L.P.S."/>
            <person name="Shen B."/>
        </authorList>
    </citation>
    <scope>NUCLEOTIDE SEQUENCE [LARGE SCALE GENOMIC DNA]</scope>
    <source>
        <strain evidence="7 8">NPDC020568</strain>
    </source>
</reference>
<feature type="transmembrane region" description="Helical" evidence="6">
    <location>
        <begin position="125"/>
        <end position="145"/>
    </location>
</feature>
<evidence type="ECO:0000256" key="4">
    <source>
        <dbReference type="ARBA" id="ARBA00022989"/>
    </source>
</evidence>
<feature type="transmembrane region" description="Helical" evidence="6">
    <location>
        <begin position="99"/>
        <end position="118"/>
    </location>
</feature>
<evidence type="ECO:0000256" key="1">
    <source>
        <dbReference type="ARBA" id="ARBA00004141"/>
    </source>
</evidence>
<evidence type="ECO:0000313" key="8">
    <source>
        <dbReference type="Proteomes" id="UP001611263"/>
    </source>
</evidence>
<dbReference type="PANTHER" id="PTHR31885:SF6">
    <property type="entry name" value="GH04784P"/>
    <property type="match status" value="1"/>
</dbReference>
<evidence type="ECO:0000256" key="3">
    <source>
        <dbReference type="ARBA" id="ARBA00022692"/>
    </source>
</evidence>
<comment type="similarity">
    <text evidence="2">Belongs to the TMEM86 family.</text>
</comment>
<dbReference type="PANTHER" id="PTHR31885">
    <property type="entry name" value="GH04784P"/>
    <property type="match status" value="1"/>
</dbReference>
<dbReference type="Pfam" id="PF07947">
    <property type="entry name" value="YhhN"/>
    <property type="match status" value="1"/>
</dbReference>